<dbReference type="AlphaFoldDB" id="A0A4Y2WGF9"/>
<comment type="caution">
    <text evidence="1">The sequence shown here is derived from an EMBL/GenBank/DDBJ whole genome shotgun (WGS) entry which is preliminary data.</text>
</comment>
<dbReference type="EMBL" id="BGPR01060946">
    <property type="protein sequence ID" value="GBO36693.1"/>
    <property type="molecule type" value="Genomic_DNA"/>
</dbReference>
<sequence length="192" mass="22365">MRPGPDFFYSGFDRSFTKDTNSSKTVVAMWKSNTDQCFSTFIYLFHFVNNLFYQTTCYLTFGTTFVYLKLDIHDHHTNDVVAIHIIPFGLVIQGPLFTKHQLVTFGDSDPLLHLLSPPLLRFHLDGKSSHLPTYLNRPHFSIYGQSIQMDFKRRWIFKLSTVHTNSHRIFATMTGFGAVWSHFECSAYRCNF</sequence>
<reference evidence="1 2" key="1">
    <citation type="journal article" date="2019" name="Sci. Rep.">
        <title>Orb-weaving spider Araneus ventricosus genome elucidates the spidroin gene catalogue.</title>
        <authorList>
            <person name="Kono N."/>
            <person name="Nakamura H."/>
            <person name="Ohtoshi R."/>
            <person name="Moran D.A.P."/>
            <person name="Shinohara A."/>
            <person name="Yoshida Y."/>
            <person name="Fujiwara M."/>
            <person name="Mori M."/>
            <person name="Tomita M."/>
            <person name="Arakawa K."/>
        </authorList>
    </citation>
    <scope>NUCLEOTIDE SEQUENCE [LARGE SCALE GENOMIC DNA]</scope>
</reference>
<evidence type="ECO:0000313" key="1">
    <source>
        <dbReference type="EMBL" id="GBO36693.1"/>
    </source>
</evidence>
<accession>A0A4Y2WGF9</accession>
<gene>
    <name evidence="1" type="ORF">AVEN_96446_1</name>
</gene>
<name>A0A4Y2WGF9_ARAVE</name>
<proteinExistence type="predicted"/>
<dbReference type="Proteomes" id="UP000499080">
    <property type="component" value="Unassembled WGS sequence"/>
</dbReference>
<organism evidence="1 2">
    <name type="scientific">Araneus ventricosus</name>
    <name type="common">Orbweaver spider</name>
    <name type="synonym">Epeira ventricosa</name>
    <dbReference type="NCBI Taxonomy" id="182803"/>
    <lineage>
        <taxon>Eukaryota</taxon>
        <taxon>Metazoa</taxon>
        <taxon>Ecdysozoa</taxon>
        <taxon>Arthropoda</taxon>
        <taxon>Chelicerata</taxon>
        <taxon>Arachnida</taxon>
        <taxon>Araneae</taxon>
        <taxon>Araneomorphae</taxon>
        <taxon>Entelegynae</taxon>
        <taxon>Araneoidea</taxon>
        <taxon>Araneidae</taxon>
        <taxon>Araneus</taxon>
    </lineage>
</organism>
<evidence type="ECO:0000313" key="2">
    <source>
        <dbReference type="Proteomes" id="UP000499080"/>
    </source>
</evidence>
<protein>
    <submittedName>
        <fullName evidence="1">Uncharacterized protein</fullName>
    </submittedName>
</protein>
<keyword evidence="2" id="KW-1185">Reference proteome</keyword>